<evidence type="ECO:0000256" key="3">
    <source>
        <dbReference type="PIRSR" id="PIRSR603782-1"/>
    </source>
</evidence>
<evidence type="ECO:0000256" key="4">
    <source>
        <dbReference type="PIRSR" id="PIRSR603782-2"/>
    </source>
</evidence>
<keyword evidence="3" id="KW-0479">Metal-binding</keyword>
<dbReference type="HOGENOM" id="CLU_050131_4_3_6"/>
<keyword evidence="5" id="KW-0732">Signal</keyword>
<evidence type="ECO:0000256" key="5">
    <source>
        <dbReference type="SAM" id="SignalP"/>
    </source>
</evidence>
<dbReference type="PATRIC" id="fig|1245471.3.peg.5066"/>
<dbReference type="InterPro" id="IPR003782">
    <property type="entry name" value="SCO1/SenC"/>
</dbReference>
<gene>
    <name evidence="7" type="ORF">PCA10_49990</name>
</gene>
<dbReference type="Pfam" id="PF02630">
    <property type="entry name" value="SCO1-SenC"/>
    <property type="match status" value="1"/>
</dbReference>
<sequence length="227" mass="24517">MNTGIVTTLFALGLFAGSALAGHTPEEHAAHMAAMAADPHAAHQGHSAAQPGAQVAFADVPLLDQDGRELRLADDLVGERIVVIGFVYTSCTTVCPVISAIMQKVQRQLGERAGREVQLISLSIDPQRDTPERLHEYAGRFGAGEGWRWLTGSQEAVDDTLKGLGTWTADYQQHPPLIMVGDGRSGQWTRFYGFTDPAVLLARVDELAAAREQHGHDHNALAQETHP</sequence>
<protein>
    <recommendedName>
        <fullName evidence="6">Thioredoxin domain-containing protein</fullName>
    </recommendedName>
</protein>
<dbReference type="OrthoDB" id="5567697at2"/>
<name>S6B0H9_METRE</name>
<dbReference type="PROSITE" id="PS51352">
    <property type="entry name" value="THIOREDOXIN_2"/>
    <property type="match status" value="1"/>
</dbReference>
<evidence type="ECO:0000256" key="1">
    <source>
        <dbReference type="ARBA" id="ARBA00010996"/>
    </source>
</evidence>
<dbReference type="Gene3D" id="3.40.30.10">
    <property type="entry name" value="Glutaredoxin"/>
    <property type="match status" value="1"/>
</dbReference>
<dbReference type="Proteomes" id="UP000015503">
    <property type="component" value="Chromosome"/>
</dbReference>
<accession>S6B0H9</accession>
<feature type="chain" id="PRO_5004536603" description="Thioredoxin domain-containing protein" evidence="5">
    <location>
        <begin position="22"/>
        <end position="227"/>
    </location>
</feature>
<dbReference type="InterPro" id="IPR036249">
    <property type="entry name" value="Thioredoxin-like_sf"/>
</dbReference>
<keyword evidence="2 3" id="KW-0186">Copper</keyword>
<organism evidence="7 8">
    <name type="scientific">Metapseudomonas resinovorans NBRC 106553</name>
    <dbReference type="NCBI Taxonomy" id="1245471"/>
    <lineage>
        <taxon>Bacteria</taxon>
        <taxon>Pseudomonadati</taxon>
        <taxon>Pseudomonadota</taxon>
        <taxon>Gammaproteobacteria</taxon>
        <taxon>Pseudomonadales</taxon>
        <taxon>Pseudomonadaceae</taxon>
        <taxon>Metapseudomonas</taxon>
    </lineage>
</organism>
<feature type="signal peptide" evidence="5">
    <location>
        <begin position="1"/>
        <end position="21"/>
    </location>
</feature>
<dbReference type="PANTHER" id="PTHR12151:SF25">
    <property type="entry name" value="LINALOOL DEHYDRATASE_ISOMERASE DOMAIN-CONTAINING PROTEIN"/>
    <property type="match status" value="1"/>
</dbReference>
<evidence type="ECO:0000313" key="7">
    <source>
        <dbReference type="EMBL" id="BAN50731.1"/>
    </source>
</evidence>
<evidence type="ECO:0000313" key="8">
    <source>
        <dbReference type="Proteomes" id="UP000015503"/>
    </source>
</evidence>
<dbReference type="PANTHER" id="PTHR12151">
    <property type="entry name" value="ELECTRON TRANSPORT PROTIN SCO1/SENC FAMILY MEMBER"/>
    <property type="match status" value="1"/>
</dbReference>
<keyword evidence="8" id="KW-1185">Reference proteome</keyword>
<dbReference type="CDD" id="cd02968">
    <property type="entry name" value="SCO"/>
    <property type="match status" value="1"/>
</dbReference>
<keyword evidence="4" id="KW-1015">Disulfide bond</keyword>
<feature type="binding site" evidence="3">
    <location>
        <position position="95"/>
    </location>
    <ligand>
        <name>Cu cation</name>
        <dbReference type="ChEBI" id="CHEBI:23378"/>
    </ligand>
</feature>
<dbReference type="AlphaFoldDB" id="S6B0H9"/>
<dbReference type="SUPFAM" id="SSF52833">
    <property type="entry name" value="Thioredoxin-like"/>
    <property type="match status" value="1"/>
</dbReference>
<dbReference type="InterPro" id="IPR013766">
    <property type="entry name" value="Thioredoxin_domain"/>
</dbReference>
<evidence type="ECO:0000256" key="2">
    <source>
        <dbReference type="ARBA" id="ARBA00023008"/>
    </source>
</evidence>
<dbReference type="RefSeq" id="WP_016494859.1">
    <property type="nucleotide sequence ID" value="NC_021499.1"/>
</dbReference>
<dbReference type="eggNOG" id="COG1999">
    <property type="taxonomic scope" value="Bacteria"/>
</dbReference>
<feature type="binding site" evidence="3">
    <location>
        <position position="91"/>
    </location>
    <ligand>
        <name>Cu cation</name>
        <dbReference type="ChEBI" id="CHEBI:23378"/>
    </ligand>
</feature>
<dbReference type="GO" id="GO:0046872">
    <property type="term" value="F:metal ion binding"/>
    <property type="evidence" value="ECO:0007669"/>
    <property type="project" value="UniProtKB-KW"/>
</dbReference>
<comment type="similarity">
    <text evidence="1">Belongs to the SCO1/2 family.</text>
</comment>
<dbReference type="STRING" id="1245471.PCA10_49990"/>
<evidence type="ECO:0000259" key="6">
    <source>
        <dbReference type="PROSITE" id="PS51352"/>
    </source>
</evidence>
<feature type="domain" description="Thioredoxin" evidence="6">
    <location>
        <begin position="49"/>
        <end position="209"/>
    </location>
</feature>
<dbReference type="EMBL" id="AP013068">
    <property type="protein sequence ID" value="BAN50731.1"/>
    <property type="molecule type" value="Genomic_DNA"/>
</dbReference>
<proteinExistence type="inferred from homology"/>
<dbReference type="KEGG" id="pre:PCA10_49990"/>
<reference evidence="7 8" key="1">
    <citation type="journal article" date="2013" name="Genome Announc.">
        <title>Complete Genome Sequence of the Carbazole Degrader Pseudomonas resinovorans Strain CA10 (NBRC 106553).</title>
        <authorList>
            <person name="Shintani M."/>
            <person name="Hosoyama A."/>
            <person name="Ohji S."/>
            <person name="Tsuchikane K."/>
            <person name="Takarada H."/>
            <person name="Yamazoe A."/>
            <person name="Fujita N."/>
            <person name="Nojiri H."/>
        </authorList>
    </citation>
    <scope>NUCLEOTIDE SEQUENCE [LARGE SCALE GENOMIC DNA]</scope>
    <source>
        <strain evidence="7 8">NBRC 106553</strain>
    </source>
</reference>
<feature type="disulfide bond" description="Redox-active" evidence="4">
    <location>
        <begin position="91"/>
        <end position="95"/>
    </location>
</feature>